<protein>
    <submittedName>
        <fullName evidence="1">Uncharacterized protein</fullName>
    </submittedName>
</protein>
<proteinExistence type="predicted"/>
<gene>
    <name evidence="1" type="ORF">DCCM_2699</name>
</gene>
<name>A0A2L2XCZ4_9FIRM</name>
<evidence type="ECO:0000313" key="2">
    <source>
        <dbReference type="Proteomes" id="UP000239549"/>
    </source>
</evidence>
<organism evidence="1 2">
    <name type="scientific">Desulfocucumis palustris</name>
    <dbReference type="NCBI Taxonomy" id="1898651"/>
    <lineage>
        <taxon>Bacteria</taxon>
        <taxon>Bacillati</taxon>
        <taxon>Bacillota</taxon>
        <taxon>Clostridia</taxon>
        <taxon>Eubacteriales</taxon>
        <taxon>Desulfocucumaceae</taxon>
        <taxon>Desulfocucumis</taxon>
    </lineage>
</organism>
<dbReference type="Proteomes" id="UP000239549">
    <property type="component" value="Unassembled WGS sequence"/>
</dbReference>
<keyword evidence="2" id="KW-1185">Reference proteome</keyword>
<sequence>MLFYIAVFIIQINFLNVKNQEDILIYWRIMVSYVMYC</sequence>
<evidence type="ECO:0000313" key="1">
    <source>
        <dbReference type="EMBL" id="GBF33593.1"/>
    </source>
</evidence>
<reference evidence="2" key="1">
    <citation type="submission" date="2018-02" db="EMBL/GenBank/DDBJ databases">
        <title>Genome sequence of Desulfocucumis palustris strain NAW-5.</title>
        <authorList>
            <person name="Watanabe M."/>
            <person name="Kojima H."/>
            <person name="Fukui M."/>
        </authorList>
    </citation>
    <scope>NUCLEOTIDE SEQUENCE [LARGE SCALE GENOMIC DNA]</scope>
    <source>
        <strain evidence="2">NAW-5</strain>
    </source>
</reference>
<dbReference type="AlphaFoldDB" id="A0A2L2XCZ4"/>
<dbReference type="EMBL" id="BFAV01000104">
    <property type="protein sequence ID" value="GBF33593.1"/>
    <property type="molecule type" value="Genomic_DNA"/>
</dbReference>
<comment type="caution">
    <text evidence="1">The sequence shown here is derived from an EMBL/GenBank/DDBJ whole genome shotgun (WGS) entry which is preliminary data.</text>
</comment>
<accession>A0A2L2XCZ4</accession>